<accession>A0A1M5XFF5</accession>
<feature type="transmembrane region" description="Helical" evidence="5">
    <location>
        <begin position="238"/>
        <end position="257"/>
    </location>
</feature>
<comment type="subcellular location">
    <subcellularLocation>
        <location evidence="1">Membrane</location>
        <topology evidence="1">Multi-pass membrane protein</topology>
    </subcellularLocation>
</comment>
<name>A0A1M5XFF5_9RHOB</name>
<evidence type="ECO:0000256" key="3">
    <source>
        <dbReference type="ARBA" id="ARBA00022989"/>
    </source>
</evidence>
<feature type="domain" description="EamA" evidence="6">
    <location>
        <begin position="4"/>
        <end position="133"/>
    </location>
</feature>
<sequence length="284" mass="28913">MRLVLLASLTMIAFASNSILNRVGITSGEMDAVSFGILRLISGAVMLAALVMLRSGRLSFGGDRRWAGVSSLLAYTFCFSLAYESLDAGLGALILFGMVQITMFGGALVSGERPAAQRWFGATLAFAGLVWLLWPGHAAAPSLAHALSMAVAGAAWGVYSLNGRGGRDPLGATAANFVIAAAIVSLFGLGQLAMPGSAGIPTVTGFGVAIAVLCGAVTSGLGYALWYTVLPSLRSTTAAVAQLTVPVIAMAAGAVFLSEAVGFRLIIAACIVLGGVLLAVTSRR</sequence>
<dbReference type="OrthoDB" id="321830at2"/>
<dbReference type="SUPFAM" id="SSF103481">
    <property type="entry name" value="Multidrug resistance efflux transporter EmrE"/>
    <property type="match status" value="2"/>
</dbReference>
<evidence type="ECO:0000256" key="4">
    <source>
        <dbReference type="ARBA" id="ARBA00023136"/>
    </source>
</evidence>
<dbReference type="RefSeq" id="WP_072779761.1">
    <property type="nucleotide sequence ID" value="NZ_FQXC01000006.1"/>
</dbReference>
<dbReference type="Proteomes" id="UP000184221">
    <property type="component" value="Unassembled WGS sequence"/>
</dbReference>
<protein>
    <submittedName>
        <fullName evidence="7">Threonine/homoserine efflux transporter RhtA</fullName>
    </submittedName>
</protein>
<keyword evidence="4 5" id="KW-0472">Membrane</keyword>
<dbReference type="InterPro" id="IPR050638">
    <property type="entry name" value="AA-Vitamin_Transporters"/>
</dbReference>
<dbReference type="PANTHER" id="PTHR32322">
    <property type="entry name" value="INNER MEMBRANE TRANSPORTER"/>
    <property type="match status" value="1"/>
</dbReference>
<feature type="transmembrane region" description="Helical" evidence="5">
    <location>
        <begin position="263"/>
        <end position="281"/>
    </location>
</feature>
<reference evidence="7 8" key="1">
    <citation type="submission" date="2016-11" db="EMBL/GenBank/DDBJ databases">
        <authorList>
            <person name="Jaros S."/>
            <person name="Januszkiewicz K."/>
            <person name="Wedrychowicz H."/>
        </authorList>
    </citation>
    <scope>NUCLEOTIDE SEQUENCE [LARGE SCALE GENOMIC DNA]</scope>
    <source>
        <strain evidence="7 8">DSM 29431</strain>
    </source>
</reference>
<dbReference type="STRING" id="996342.SAMN05443551_3896"/>
<organism evidence="7 8">
    <name type="scientific">Marivita hallyeonensis</name>
    <dbReference type="NCBI Taxonomy" id="996342"/>
    <lineage>
        <taxon>Bacteria</taxon>
        <taxon>Pseudomonadati</taxon>
        <taxon>Pseudomonadota</taxon>
        <taxon>Alphaproteobacteria</taxon>
        <taxon>Rhodobacterales</taxon>
        <taxon>Roseobacteraceae</taxon>
        <taxon>Marivita</taxon>
    </lineage>
</organism>
<feature type="transmembrane region" description="Helical" evidence="5">
    <location>
        <begin position="140"/>
        <end position="161"/>
    </location>
</feature>
<dbReference type="PANTHER" id="PTHR32322:SF9">
    <property type="entry name" value="AMINO-ACID METABOLITE EFFLUX PUMP-RELATED"/>
    <property type="match status" value="1"/>
</dbReference>
<keyword evidence="8" id="KW-1185">Reference proteome</keyword>
<evidence type="ECO:0000256" key="1">
    <source>
        <dbReference type="ARBA" id="ARBA00004141"/>
    </source>
</evidence>
<evidence type="ECO:0000313" key="8">
    <source>
        <dbReference type="Proteomes" id="UP000184221"/>
    </source>
</evidence>
<feature type="transmembrane region" description="Helical" evidence="5">
    <location>
        <begin position="173"/>
        <end position="194"/>
    </location>
</feature>
<feature type="transmembrane region" description="Helical" evidence="5">
    <location>
        <begin position="89"/>
        <end position="109"/>
    </location>
</feature>
<dbReference type="InterPro" id="IPR000620">
    <property type="entry name" value="EamA_dom"/>
</dbReference>
<dbReference type="AlphaFoldDB" id="A0A1M5XFF5"/>
<dbReference type="InterPro" id="IPR037185">
    <property type="entry name" value="EmrE-like"/>
</dbReference>
<keyword evidence="3 5" id="KW-1133">Transmembrane helix</keyword>
<feature type="transmembrane region" description="Helical" evidence="5">
    <location>
        <begin position="65"/>
        <end position="83"/>
    </location>
</feature>
<dbReference type="EMBL" id="FQXC01000006">
    <property type="protein sequence ID" value="SHH98244.1"/>
    <property type="molecule type" value="Genomic_DNA"/>
</dbReference>
<gene>
    <name evidence="7" type="ORF">SAMN05443551_3896</name>
</gene>
<evidence type="ECO:0000259" key="6">
    <source>
        <dbReference type="Pfam" id="PF00892"/>
    </source>
</evidence>
<dbReference type="Pfam" id="PF00892">
    <property type="entry name" value="EamA"/>
    <property type="match status" value="2"/>
</dbReference>
<evidence type="ECO:0000256" key="5">
    <source>
        <dbReference type="SAM" id="Phobius"/>
    </source>
</evidence>
<feature type="transmembrane region" description="Helical" evidence="5">
    <location>
        <begin position="116"/>
        <end position="134"/>
    </location>
</feature>
<evidence type="ECO:0000313" key="7">
    <source>
        <dbReference type="EMBL" id="SHH98244.1"/>
    </source>
</evidence>
<keyword evidence="2 5" id="KW-0812">Transmembrane</keyword>
<feature type="transmembrane region" description="Helical" evidence="5">
    <location>
        <begin position="32"/>
        <end position="53"/>
    </location>
</feature>
<evidence type="ECO:0000256" key="2">
    <source>
        <dbReference type="ARBA" id="ARBA00022692"/>
    </source>
</evidence>
<dbReference type="GO" id="GO:0016020">
    <property type="term" value="C:membrane"/>
    <property type="evidence" value="ECO:0007669"/>
    <property type="project" value="UniProtKB-SubCell"/>
</dbReference>
<feature type="domain" description="EamA" evidence="6">
    <location>
        <begin position="147"/>
        <end position="280"/>
    </location>
</feature>
<proteinExistence type="predicted"/>
<feature type="transmembrane region" description="Helical" evidence="5">
    <location>
        <begin position="206"/>
        <end position="226"/>
    </location>
</feature>